<accession>A0A9X3TUW3</accession>
<dbReference type="EMBL" id="JAPYYP010000061">
    <property type="protein sequence ID" value="MDA5111027.1"/>
    <property type="molecule type" value="Genomic_DNA"/>
</dbReference>
<proteinExistence type="predicted"/>
<dbReference type="AlphaFoldDB" id="A0A9X3TUW3"/>
<sequence length="106" mass="12312">MSQTVSSLVEKKRDLKRLIQSIFEIPDQDSINNIKVLIQHLNHLLRVKSLTPPLTEIMILLKEQKPFLYHATRLAISKNSHLTLLFEIKGDPKLAAQRLEEYLNKL</sequence>
<comment type="caution">
    <text evidence="1">The sequence shown here is derived from an EMBL/GenBank/DDBJ whole genome shotgun (WGS) entry which is preliminary data.</text>
</comment>
<keyword evidence="2" id="KW-1185">Reference proteome</keyword>
<reference evidence="1" key="1">
    <citation type="submission" date="2022-12" db="EMBL/GenBank/DDBJ databases">
        <title>Draft genome sequence of the thermophilic strain Brevibacillus thermoruber HT42, isolated from Los Humeros, Puebla, Mexico, with biotechnological potential.</title>
        <authorList>
            <person name="Lara Sanchez J."/>
            <person name="Solis Palacios R."/>
            <person name="Bustos Baena A.S."/>
            <person name="Ruz Baez A.E."/>
            <person name="Espinosa Luna G."/>
            <person name="Oliart Ros R.M."/>
        </authorList>
    </citation>
    <scope>NUCLEOTIDE SEQUENCE</scope>
    <source>
        <strain evidence="1">HT42</strain>
    </source>
</reference>
<protein>
    <submittedName>
        <fullName evidence="1">Uncharacterized protein</fullName>
    </submittedName>
</protein>
<name>A0A9X3TUW3_9BACL</name>
<dbReference type="Proteomes" id="UP001151071">
    <property type="component" value="Unassembled WGS sequence"/>
</dbReference>
<evidence type="ECO:0000313" key="2">
    <source>
        <dbReference type="Proteomes" id="UP001151071"/>
    </source>
</evidence>
<dbReference type="RefSeq" id="WP_271141077.1">
    <property type="nucleotide sequence ID" value="NZ_JAPYYP010000061.1"/>
</dbReference>
<organism evidence="1 2">
    <name type="scientific">Brevibacillus thermoruber</name>
    <dbReference type="NCBI Taxonomy" id="33942"/>
    <lineage>
        <taxon>Bacteria</taxon>
        <taxon>Bacillati</taxon>
        <taxon>Bacillota</taxon>
        <taxon>Bacilli</taxon>
        <taxon>Bacillales</taxon>
        <taxon>Paenibacillaceae</taxon>
        <taxon>Brevibacillus</taxon>
    </lineage>
</organism>
<gene>
    <name evidence="1" type="ORF">O3V59_22085</name>
</gene>
<evidence type="ECO:0000313" key="1">
    <source>
        <dbReference type="EMBL" id="MDA5111027.1"/>
    </source>
</evidence>